<evidence type="ECO:0000313" key="2">
    <source>
        <dbReference type="EMBL" id="GAA3513675.1"/>
    </source>
</evidence>
<feature type="transmembrane region" description="Helical" evidence="1">
    <location>
        <begin position="205"/>
        <end position="226"/>
    </location>
</feature>
<feature type="transmembrane region" description="Helical" evidence="1">
    <location>
        <begin position="7"/>
        <end position="27"/>
    </location>
</feature>
<proteinExistence type="predicted"/>
<feature type="transmembrane region" description="Helical" evidence="1">
    <location>
        <begin position="246"/>
        <end position="265"/>
    </location>
</feature>
<dbReference type="RefSeq" id="WP_344928703.1">
    <property type="nucleotide sequence ID" value="NZ_BAABCW010000012.1"/>
</dbReference>
<keyword evidence="1" id="KW-1133">Transmembrane helix</keyword>
<feature type="transmembrane region" description="Helical" evidence="1">
    <location>
        <begin position="155"/>
        <end position="174"/>
    </location>
</feature>
<organism evidence="2 3">
    <name type="scientific">Aquimarina addita</name>
    <dbReference type="NCBI Taxonomy" id="870485"/>
    <lineage>
        <taxon>Bacteria</taxon>
        <taxon>Pseudomonadati</taxon>
        <taxon>Bacteroidota</taxon>
        <taxon>Flavobacteriia</taxon>
        <taxon>Flavobacteriales</taxon>
        <taxon>Flavobacteriaceae</taxon>
        <taxon>Aquimarina</taxon>
    </lineage>
</organism>
<name>A0ABP6UQN8_9FLAO</name>
<evidence type="ECO:0008006" key="4">
    <source>
        <dbReference type="Google" id="ProtNLM"/>
    </source>
</evidence>
<evidence type="ECO:0000313" key="3">
    <source>
        <dbReference type="Proteomes" id="UP001500459"/>
    </source>
</evidence>
<feature type="transmembrane region" description="Helical" evidence="1">
    <location>
        <begin position="96"/>
        <end position="118"/>
    </location>
</feature>
<dbReference type="EMBL" id="BAABCW010000012">
    <property type="protein sequence ID" value="GAA3513675.1"/>
    <property type="molecule type" value="Genomic_DNA"/>
</dbReference>
<keyword evidence="1" id="KW-0812">Transmembrane</keyword>
<reference evidence="3" key="1">
    <citation type="journal article" date="2019" name="Int. J. Syst. Evol. Microbiol.">
        <title>The Global Catalogue of Microorganisms (GCM) 10K type strain sequencing project: providing services to taxonomists for standard genome sequencing and annotation.</title>
        <authorList>
            <consortium name="The Broad Institute Genomics Platform"/>
            <consortium name="The Broad Institute Genome Sequencing Center for Infectious Disease"/>
            <person name="Wu L."/>
            <person name="Ma J."/>
        </authorList>
    </citation>
    <scope>NUCLEOTIDE SEQUENCE [LARGE SCALE GENOMIC DNA]</scope>
    <source>
        <strain evidence="3">JCM 17106</strain>
    </source>
</reference>
<keyword evidence="3" id="KW-1185">Reference proteome</keyword>
<protein>
    <recommendedName>
        <fullName evidence="4">DoxX family protein</fullName>
    </recommendedName>
</protein>
<dbReference type="Proteomes" id="UP001500459">
    <property type="component" value="Unassembled WGS sequence"/>
</dbReference>
<evidence type="ECO:0000256" key="1">
    <source>
        <dbReference type="SAM" id="Phobius"/>
    </source>
</evidence>
<comment type="caution">
    <text evidence="2">The sequence shown here is derived from an EMBL/GenBank/DDBJ whole genome shotgun (WGS) entry which is preliminary data.</text>
</comment>
<gene>
    <name evidence="2" type="ORF">GCM10022393_29360</name>
</gene>
<sequence>MKSFTKIAASVFAILGIVCIPFPLHLFPFHEKVIKLLFGNLIISIRTHVLQDLKVDQEISSDSVNLYILICILLTTTVLITMAILAYKKRKEIQDILYEFSTIILSYYLSFQLLNYGFNKIFKSQFYLPEPNTLYTPVGYLDKDILFWTTMGSSYSYNLFLGGIEVFAGLLLLFRKTRMIGCVLSITIFANILAINISFDISVKLFVTFLLFLSLFGCSRYFLGIIKKLIQSLKNQYTPWYTKKTFIYPFMKSFIILCMVYEVLYPNIMTNTFHDDKIDRPFLHGAYEVINTTDNGIHAPYNPWKRIFMHRENYIIFQDEKDQMTDFKLQINPSKSQIKLTDYDLTQMVISYHYIKKDSILVLRYNEQGHQYQLTTKQLNWKTLPLLKNQFHWIIEDVE</sequence>
<keyword evidence="1" id="KW-0472">Membrane</keyword>
<feature type="transmembrane region" description="Helical" evidence="1">
    <location>
        <begin position="181"/>
        <end position="199"/>
    </location>
</feature>
<accession>A0ABP6UQN8</accession>
<feature type="transmembrane region" description="Helical" evidence="1">
    <location>
        <begin position="66"/>
        <end position="87"/>
    </location>
</feature>